<dbReference type="STRING" id="283909.R7UG25"/>
<evidence type="ECO:0000256" key="2">
    <source>
        <dbReference type="ARBA" id="ARBA00022801"/>
    </source>
</evidence>
<reference evidence="7" key="1">
    <citation type="submission" date="2012-12" db="EMBL/GenBank/DDBJ databases">
        <authorList>
            <person name="Hellsten U."/>
            <person name="Grimwood J."/>
            <person name="Chapman J.A."/>
            <person name="Shapiro H."/>
            <person name="Aerts A."/>
            <person name="Otillar R.P."/>
            <person name="Terry A.Y."/>
            <person name="Boore J.L."/>
            <person name="Simakov O."/>
            <person name="Marletaz F."/>
            <person name="Cho S.-J."/>
            <person name="Edsinger-Gonzales E."/>
            <person name="Havlak P."/>
            <person name="Kuo D.-H."/>
            <person name="Larsson T."/>
            <person name="Lv J."/>
            <person name="Arendt D."/>
            <person name="Savage R."/>
            <person name="Osoegawa K."/>
            <person name="de Jong P."/>
            <person name="Lindberg D.R."/>
            <person name="Seaver E.C."/>
            <person name="Weisblat D.A."/>
            <person name="Putnam N.H."/>
            <person name="Grigoriev I.V."/>
            <person name="Rokhsar D.S."/>
        </authorList>
    </citation>
    <scope>NUCLEOTIDE SEQUENCE</scope>
    <source>
        <strain evidence="7">I ESC-2004</strain>
    </source>
</reference>
<dbReference type="InterPro" id="IPR029058">
    <property type="entry name" value="AB_hydrolase_fold"/>
</dbReference>
<dbReference type="EC" id="3.1.1.-" evidence="3"/>
<dbReference type="OrthoDB" id="408631at2759"/>
<dbReference type="EnsemblMetazoa" id="CapteT117886">
    <property type="protein sequence ID" value="CapteP117886"/>
    <property type="gene ID" value="CapteG117886"/>
</dbReference>
<feature type="domain" description="Carboxylesterase type B" evidence="4">
    <location>
        <begin position="2"/>
        <end position="65"/>
    </location>
</feature>
<dbReference type="PANTHER" id="PTHR43142">
    <property type="entry name" value="CARBOXYLIC ESTER HYDROLASE"/>
    <property type="match status" value="1"/>
</dbReference>
<dbReference type="Pfam" id="PF00135">
    <property type="entry name" value="COesterase"/>
    <property type="match status" value="1"/>
</dbReference>
<dbReference type="EMBL" id="KB303819">
    <property type="protein sequence ID" value="ELU02753.1"/>
    <property type="molecule type" value="Genomic_DNA"/>
</dbReference>
<reference evidence="5 7" key="2">
    <citation type="journal article" date="2013" name="Nature">
        <title>Insights into bilaterian evolution from three spiralian genomes.</title>
        <authorList>
            <person name="Simakov O."/>
            <person name="Marletaz F."/>
            <person name="Cho S.J."/>
            <person name="Edsinger-Gonzales E."/>
            <person name="Havlak P."/>
            <person name="Hellsten U."/>
            <person name="Kuo D.H."/>
            <person name="Larsson T."/>
            <person name="Lv J."/>
            <person name="Arendt D."/>
            <person name="Savage R."/>
            <person name="Osoegawa K."/>
            <person name="de Jong P."/>
            <person name="Grimwood J."/>
            <person name="Chapman J.A."/>
            <person name="Shapiro H."/>
            <person name="Aerts A."/>
            <person name="Otillar R.P."/>
            <person name="Terry A.Y."/>
            <person name="Boore J.L."/>
            <person name="Grigoriev I.V."/>
            <person name="Lindberg D.R."/>
            <person name="Seaver E.C."/>
            <person name="Weisblat D.A."/>
            <person name="Putnam N.H."/>
            <person name="Rokhsar D.S."/>
        </authorList>
    </citation>
    <scope>NUCLEOTIDE SEQUENCE</scope>
    <source>
        <strain evidence="5 7">I ESC-2004</strain>
    </source>
</reference>
<organism evidence="5">
    <name type="scientific">Capitella teleta</name>
    <name type="common">Polychaete worm</name>
    <dbReference type="NCBI Taxonomy" id="283909"/>
    <lineage>
        <taxon>Eukaryota</taxon>
        <taxon>Metazoa</taxon>
        <taxon>Spiralia</taxon>
        <taxon>Lophotrochozoa</taxon>
        <taxon>Annelida</taxon>
        <taxon>Polychaeta</taxon>
        <taxon>Sedentaria</taxon>
        <taxon>Scolecida</taxon>
        <taxon>Capitellidae</taxon>
        <taxon>Capitella</taxon>
    </lineage>
</organism>
<evidence type="ECO:0000256" key="3">
    <source>
        <dbReference type="RuleBase" id="RU361235"/>
    </source>
</evidence>
<evidence type="ECO:0000313" key="6">
    <source>
        <dbReference type="EnsemblMetazoa" id="CapteP117886"/>
    </source>
</evidence>
<evidence type="ECO:0000259" key="4">
    <source>
        <dbReference type="Pfam" id="PF00135"/>
    </source>
</evidence>
<gene>
    <name evidence="5" type="ORF">CAPTEDRAFT_117886</name>
</gene>
<evidence type="ECO:0000313" key="5">
    <source>
        <dbReference type="EMBL" id="ELU02753.1"/>
    </source>
</evidence>
<feature type="non-terminal residue" evidence="5">
    <location>
        <position position="1"/>
    </location>
</feature>
<keyword evidence="2 3" id="KW-0378">Hydrolase</keyword>
<dbReference type="Proteomes" id="UP000014760">
    <property type="component" value="Unassembled WGS sequence"/>
</dbReference>
<dbReference type="GO" id="GO:0016787">
    <property type="term" value="F:hydrolase activity"/>
    <property type="evidence" value="ECO:0007669"/>
    <property type="project" value="UniProtKB-KW"/>
</dbReference>
<reference evidence="6" key="3">
    <citation type="submission" date="2015-06" db="UniProtKB">
        <authorList>
            <consortium name="EnsemblMetazoa"/>
        </authorList>
    </citation>
    <scope>IDENTIFICATION</scope>
</reference>
<dbReference type="OMA" id="AGAISCH"/>
<accession>R7UG25</accession>
<name>R7UG25_CAPTE</name>
<protein>
    <recommendedName>
        <fullName evidence="3">Carboxylic ester hydrolase</fullName>
        <ecNumber evidence="3">3.1.1.-</ecNumber>
    </recommendedName>
</protein>
<dbReference type="EMBL" id="AMQN01008728">
    <property type="status" value="NOT_ANNOTATED_CDS"/>
    <property type="molecule type" value="Genomic_DNA"/>
</dbReference>
<dbReference type="HOGENOM" id="CLU_006586_12_6_1"/>
<dbReference type="PANTHER" id="PTHR43142:SF6">
    <property type="entry name" value="PUTATIVE (AFU_ORTHOLOGUE AFUA_7G01710)-RELATED"/>
    <property type="match status" value="1"/>
</dbReference>
<dbReference type="InterPro" id="IPR019826">
    <property type="entry name" value="Carboxylesterase_B_AS"/>
</dbReference>
<keyword evidence="7" id="KW-1185">Reference proteome</keyword>
<proteinExistence type="inferred from homology"/>
<sequence>HDIIFISINYRLGAFGFLSTGDSAASGNWGLKDQIEALKWIQKYIHVFGGDPSNVTIVGESAGRKSYCNSFAQSM</sequence>
<dbReference type="InterPro" id="IPR002018">
    <property type="entry name" value="CarbesteraseB"/>
</dbReference>
<dbReference type="SUPFAM" id="SSF53474">
    <property type="entry name" value="alpha/beta-Hydrolases"/>
    <property type="match status" value="1"/>
</dbReference>
<evidence type="ECO:0000256" key="1">
    <source>
        <dbReference type="ARBA" id="ARBA00005964"/>
    </source>
</evidence>
<dbReference type="PROSITE" id="PS00122">
    <property type="entry name" value="CARBOXYLESTERASE_B_1"/>
    <property type="match status" value="1"/>
</dbReference>
<dbReference type="AlphaFoldDB" id="R7UG25"/>
<comment type="similarity">
    <text evidence="1 3">Belongs to the type-B carboxylesterase/lipase family.</text>
</comment>
<evidence type="ECO:0000313" key="7">
    <source>
        <dbReference type="Proteomes" id="UP000014760"/>
    </source>
</evidence>
<dbReference type="Gene3D" id="3.40.50.1820">
    <property type="entry name" value="alpha/beta hydrolase"/>
    <property type="match status" value="1"/>
</dbReference>